<evidence type="ECO:0000313" key="5">
    <source>
        <dbReference type="Proteomes" id="UP000238083"/>
    </source>
</evidence>
<evidence type="ECO:0000259" key="2">
    <source>
        <dbReference type="Pfam" id="PF01408"/>
    </source>
</evidence>
<dbReference type="GO" id="GO:0016491">
    <property type="term" value="F:oxidoreductase activity"/>
    <property type="evidence" value="ECO:0007669"/>
    <property type="project" value="UniProtKB-KW"/>
</dbReference>
<dbReference type="InterPro" id="IPR055170">
    <property type="entry name" value="GFO_IDH_MocA-like_dom"/>
</dbReference>
<dbReference type="EMBL" id="PVZF01000006">
    <property type="protein sequence ID" value="PRY14674.1"/>
    <property type="molecule type" value="Genomic_DNA"/>
</dbReference>
<dbReference type="OrthoDB" id="9776544at2"/>
<dbReference type="Gene3D" id="3.30.360.10">
    <property type="entry name" value="Dihydrodipicolinate Reductase, domain 2"/>
    <property type="match status" value="1"/>
</dbReference>
<protein>
    <submittedName>
        <fullName evidence="4">Putative dehydrogenase</fullName>
    </submittedName>
</protein>
<dbReference type="PANTHER" id="PTHR43818:SF11">
    <property type="entry name" value="BCDNA.GH03377"/>
    <property type="match status" value="1"/>
</dbReference>
<dbReference type="Gene3D" id="3.40.50.720">
    <property type="entry name" value="NAD(P)-binding Rossmann-like Domain"/>
    <property type="match status" value="1"/>
</dbReference>
<feature type="domain" description="Gfo/Idh/MocA-like oxidoreductase N-terminal" evidence="2">
    <location>
        <begin position="5"/>
        <end position="119"/>
    </location>
</feature>
<dbReference type="RefSeq" id="WP_106211187.1">
    <property type="nucleotide sequence ID" value="NZ_PVZF01000006.1"/>
</dbReference>
<dbReference type="PANTHER" id="PTHR43818">
    <property type="entry name" value="BCDNA.GH03377"/>
    <property type="match status" value="1"/>
</dbReference>
<dbReference type="Proteomes" id="UP000238083">
    <property type="component" value="Unassembled WGS sequence"/>
</dbReference>
<dbReference type="GO" id="GO:0000166">
    <property type="term" value="F:nucleotide binding"/>
    <property type="evidence" value="ECO:0007669"/>
    <property type="project" value="InterPro"/>
</dbReference>
<evidence type="ECO:0000313" key="4">
    <source>
        <dbReference type="EMBL" id="PRY14674.1"/>
    </source>
</evidence>
<dbReference type="InterPro" id="IPR000683">
    <property type="entry name" value="Gfo/Idh/MocA-like_OxRdtase_N"/>
</dbReference>
<accession>A0A2T0R3Q5</accession>
<dbReference type="SUPFAM" id="SSF51735">
    <property type="entry name" value="NAD(P)-binding Rossmann-fold domains"/>
    <property type="match status" value="1"/>
</dbReference>
<dbReference type="InterPro" id="IPR036291">
    <property type="entry name" value="NAD(P)-bd_dom_sf"/>
</dbReference>
<evidence type="ECO:0000256" key="1">
    <source>
        <dbReference type="ARBA" id="ARBA00023002"/>
    </source>
</evidence>
<organism evidence="4 5">
    <name type="scientific">Kineococcus rhizosphaerae</name>
    <dbReference type="NCBI Taxonomy" id="559628"/>
    <lineage>
        <taxon>Bacteria</taxon>
        <taxon>Bacillati</taxon>
        <taxon>Actinomycetota</taxon>
        <taxon>Actinomycetes</taxon>
        <taxon>Kineosporiales</taxon>
        <taxon>Kineosporiaceae</taxon>
        <taxon>Kineococcus</taxon>
    </lineage>
</organism>
<name>A0A2T0R3Q5_9ACTN</name>
<dbReference type="Pfam" id="PF22725">
    <property type="entry name" value="GFO_IDH_MocA_C3"/>
    <property type="match status" value="1"/>
</dbReference>
<keyword evidence="5" id="KW-1185">Reference proteome</keyword>
<comment type="caution">
    <text evidence="4">The sequence shown here is derived from an EMBL/GenBank/DDBJ whole genome shotgun (WGS) entry which is preliminary data.</text>
</comment>
<evidence type="ECO:0000259" key="3">
    <source>
        <dbReference type="Pfam" id="PF22725"/>
    </source>
</evidence>
<dbReference type="SUPFAM" id="SSF55347">
    <property type="entry name" value="Glyceraldehyde-3-phosphate dehydrogenase-like, C-terminal domain"/>
    <property type="match status" value="1"/>
</dbReference>
<dbReference type="InterPro" id="IPR050463">
    <property type="entry name" value="Gfo/Idh/MocA_oxidrdct_glycsds"/>
</dbReference>
<dbReference type="AlphaFoldDB" id="A0A2T0R3Q5"/>
<keyword evidence="1" id="KW-0560">Oxidoreductase</keyword>
<reference evidence="4 5" key="1">
    <citation type="submission" date="2018-03" db="EMBL/GenBank/DDBJ databases">
        <title>Genomic Encyclopedia of Archaeal and Bacterial Type Strains, Phase II (KMG-II): from individual species to whole genera.</title>
        <authorList>
            <person name="Goeker M."/>
        </authorList>
    </citation>
    <scope>NUCLEOTIDE SEQUENCE [LARGE SCALE GENOMIC DNA]</scope>
    <source>
        <strain evidence="4 5">DSM 19711</strain>
    </source>
</reference>
<gene>
    <name evidence="4" type="ORF">CLV37_106233</name>
</gene>
<feature type="domain" description="GFO/IDH/MocA-like oxidoreductase" evidence="3">
    <location>
        <begin position="130"/>
        <end position="265"/>
    </location>
</feature>
<proteinExistence type="predicted"/>
<dbReference type="Pfam" id="PF01408">
    <property type="entry name" value="GFO_IDH_MocA"/>
    <property type="match status" value="1"/>
</dbReference>
<sequence>MSRVGVGIIGAGNISTQYLENLTKFPDVEVRFIADIALDRAQAQAEAFGVQASGTVEELLARDDVEIVVNLTIPAAHAEVGRQVLAAGKHVWSEKPLALDAESGLALLADAERLGLRVACAPDTVLGAGIQTALRAIARGDIGQPLSATTMFHVPGPEAWHPNPDFLFAHGAGPLFDMGPYYVTTLVHAFGSAGRVQAVSSKSVERRTIASGPRAGQTFPVEVPTHHAALIEFDGGQSAQSTFSFQHALPRNGFVEINGTEGTIVLPDPNTFEGDSTLWRFGQEEPTTIAAVGSTFGRGSGVLDLARAIRTGGTERASGVVAAHVLDVLLAVRDAAATRTAVDVTSTVAPVAPLPEDWDPSAATL</sequence>